<feature type="chain" id="PRO_5040435746" description="Secreted protein" evidence="2">
    <location>
        <begin position="19"/>
        <end position="154"/>
    </location>
</feature>
<gene>
    <name evidence="3" type="ORF">APHIGO_LOCUS12126</name>
</gene>
<keyword evidence="1" id="KW-0812">Transmembrane</keyword>
<evidence type="ECO:0008006" key="5">
    <source>
        <dbReference type="Google" id="ProtNLM"/>
    </source>
</evidence>
<dbReference type="EMBL" id="OU899037">
    <property type="protein sequence ID" value="CAH1738881.1"/>
    <property type="molecule type" value="Genomic_DNA"/>
</dbReference>
<keyword evidence="1" id="KW-0472">Membrane</keyword>
<evidence type="ECO:0000256" key="2">
    <source>
        <dbReference type="SAM" id="SignalP"/>
    </source>
</evidence>
<keyword evidence="4" id="KW-1185">Reference proteome</keyword>
<feature type="transmembrane region" description="Helical" evidence="1">
    <location>
        <begin position="36"/>
        <end position="56"/>
    </location>
</feature>
<dbReference type="AlphaFoldDB" id="A0A9P0NUH3"/>
<evidence type="ECO:0000256" key="1">
    <source>
        <dbReference type="SAM" id="Phobius"/>
    </source>
</evidence>
<sequence length="154" mass="18321">MCVRAGLCICLCVCVAESLPQGFRPYTQRTSVKYTVFRRVFMLAVYYIINIMHIKGGQMLQIKSRRGTLRPREFVMCTPGGVKERRADNRRTNDRAPRLRKTARCIILYRLIYLHYRSYTFASTIMFRRQSFFSLVDLTWFYNAIVHLRMSRIK</sequence>
<evidence type="ECO:0000313" key="4">
    <source>
        <dbReference type="Proteomes" id="UP001154329"/>
    </source>
</evidence>
<keyword evidence="1" id="KW-1133">Transmembrane helix</keyword>
<dbReference type="Proteomes" id="UP001154329">
    <property type="component" value="Chromosome 4"/>
</dbReference>
<organism evidence="3 4">
    <name type="scientific">Aphis gossypii</name>
    <name type="common">Cotton aphid</name>
    <dbReference type="NCBI Taxonomy" id="80765"/>
    <lineage>
        <taxon>Eukaryota</taxon>
        <taxon>Metazoa</taxon>
        <taxon>Ecdysozoa</taxon>
        <taxon>Arthropoda</taxon>
        <taxon>Hexapoda</taxon>
        <taxon>Insecta</taxon>
        <taxon>Pterygota</taxon>
        <taxon>Neoptera</taxon>
        <taxon>Paraneoptera</taxon>
        <taxon>Hemiptera</taxon>
        <taxon>Sternorrhyncha</taxon>
        <taxon>Aphidomorpha</taxon>
        <taxon>Aphidoidea</taxon>
        <taxon>Aphididae</taxon>
        <taxon>Aphidini</taxon>
        <taxon>Aphis</taxon>
        <taxon>Aphis</taxon>
    </lineage>
</organism>
<proteinExistence type="predicted"/>
<reference evidence="3" key="2">
    <citation type="submission" date="2022-10" db="EMBL/GenBank/DDBJ databases">
        <authorList>
            <consortium name="ENA_rothamsted_submissions"/>
            <consortium name="culmorum"/>
            <person name="King R."/>
        </authorList>
    </citation>
    <scope>NUCLEOTIDE SEQUENCE</scope>
</reference>
<name>A0A9P0NUH3_APHGO</name>
<reference evidence="3" key="1">
    <citation type="submission" date="2022-02" db="EMBL/GenBank/DDBJ databases">
        <authorList>
            <person name="King R."/>
        </authorList>
    </citation>
    <scope>NUCLEOTIDE SEQUENCE</scope>
</reference>
<protein>
    <recommendedName>
        <fullName evidence="5">Secreted protein</fullName>
    </recommendedName>
</protein>
<evidence type="ECO:0000313" key="3">
    <source>
        <dbReference type="EMBL" id="CAH1738881.1"/>
    </source>
</evidence>
<keyword evidence="2" id="KW-0732">Signal</keyword>
<accession>A0A9P0NUH3</accession>
<feature type="signal peptide" evidence="2">
    <location>
        <begin position="1"/>
        <end position="18"/>
    </location>
</feature>